<sequence length="326" mass="35296">MGDARRETDRARHEAADWFTRLSQPSVTTDALREFRAWRSAPENRAAYEKVERVWGAAGALAGDPEVMALGQRSSRRRQRSRRSGMTGWTWVAPAAAALALAIAAFIAWNVRATVYESGVGEQRVVRLEDGSVLRLNTDSRAVIRFGDEERRIQLTRGEALFEVAHERARPFIVEAGGAEVRALGTRFDVRRTAEGVDVVLLQGVVQVQSGDDASVTLKPNQRVAVAGAQIRPVTTADVSRLTSWTDGRLVFDETPLAEAVAEVNRYSARKVRLEAAGMQGSAVSGAFRTGDAEAFAAAVAAIFDLQVAEGRGGVLILKRAVPDGA</sequence>
<proteinExistence type="predicted"/>
<dbReference type="Gene3D" id="2.60.120.1440">
    <property type="match status" value="1"/>
</dbReference>
<dbReference type="Pfam" id="PF04773">
    <property type="entry name" value="FecR"/>
    <property type="match status" value="1"/>
</dbReference>
<protein>
    <submittedName>
        <fullName evidence="4">FecR family protein</fullName>
    </submittedName>
</protein>
<dbReference type="RefSeq" id="WP_377281689.1">
    <property type="nucleotide sequence ID" value="NZ_JBHRSI010000004.1"/>
</dbReference>
<name>A0ABW4N693_9CAUL</name>
<dbReference type="InterPro" id="IPR012373">
    <property type="entry name" value="Ferrdict_sens_TM"/>
</dbReference>
<keyword evidence="1" id="KW-1133">Transmembrane helix</keyword>
<dbReference type="InterPro" id="IPR006860">
    <property type="entry name" value="FecR"/>
</dbReference>
<keyword evidence="1" id="KW-0472">Membrane</keyword>
<feature type="domain" description="FecR protein" evidence="2">
    <location>
        <begin position="115"/>
        <end position="207"/>
    </location>
</feature>
<dbReference type="InterPro" id="IPR032623">
    <property type="entry name" value="FecR_N"/>
</dbReference>
<organism evidence="4 5">
    <name type="scientific">Phenylobacterium terrae</name>
    <dbReference type="NCBI Taxonomy" id="2665495"/>
    <lineage>
        <taxon>Bacteria</taxon>
        <taxon>Pseudomonadati</taxon>
        <taxon>Pseudomonadota</taxon>
        <taxon>Alphaproteobacteria</taxon>
        <taxon>Caulobacterales</taxon>
        <taxon>Caulobacteraceae</taxon>
        <taxon>Phenylobacterium</taxon>
    </lineage>
</organism>
<feature type="transmembrane region" description="Helical" evidence="1">
    <location>
        <begin position="86"/>
        <end position="109"/>
    </location>
</feature>
<dbReference type="Proteomes" id="UP001597237">
    <property type="component" value="Unassembled WGS sequence"/>
</dbReference>
<evidence type="ECO:0000259" key="3">
    <source>
        <dbReference type="Pfam" id="PF16220"/>
    </source>
</evidence>
<reference evidence="5" key="1">
    <citation type="journal article" date="2019" name="Int. J. Syst. Evol. Microbiol.">
        <title>The Global Catalogue of Microorganisms (GCM) 10K type strain sequencing project: providing services to taxonomists for standard genome sequencing and annotation.</title>
        <authorList>
            <consortium name="The Broad Institute Genomics Platform"/>
            <consortium name="The Broad Institute Genome Sequencing Center for Infectious Disease"/>
            <person name="Wu L."/>
            <person name="Ma J."/>
        </authorList>
    </citation>
    <scope>NUCLEOTIDE SEQUENCE [LARGE SCALE GENOMIC DNA]</scope>
    <source>
        <strain evidence="5">DFY28</strain>
    </source>
</reference>
<accession>A0ABW4N693</accession>
<dbReference type="EMBL" id="JBHUEY010000012">
    <property type="protein sequence ID" value="MFD1785652.1"/>
    <property type="molecule type" value="Genomic_DNA"/>
</dbReference>
<keyword evidence="1" id="KW-0812">Transmembrane</keyword>
<dbReference type="Pfam" id="PF16220">
    <property type="entry name" value="DUF4880"/>
    <property type="match status" value="1"/>
</dbReference>
<evidence type="ECO:0000313" key="4">
    <source>
        <dbReference type="EMBL" id="MFD1785652.1"/>
    </source>
</evidence>
<keyword evidence="5" id="KW-1185">Reference proteome</keyword>
<dbReference type="PANTHER" id="PTHR30273">
    <property type="entry name" value="PERIPLASMIC SIGNAL SENSOR AND SIGMA FACTOR ACTIVATOR FECR-RELATED"/>
    <property type="match status" value="1"/>
</dbReference>
<evidence type="ECO:0000256" key="1">
    <source>
        <dbReference type="SAM" id="Phobius"/>
    </source>
</evidence>
<gene>
    <name evidence="4" type="ORF">ACFSC0_19815</name>
</gene>
<evidence type="ECO:0000259" key="2">
    <source>
        <dbReference type="Pfam" id="PF04773"/>
    </source>
</evidence>
<dbReference type="PIRSF" id="PIRSF018266">
    <property type="entry name" value="FecR"/>
    <property type="match status" value="1"/>
</dbReference>
<evidence type="ECO:0000313" key="5">
    <source>
        <dbReference type="Proteomes" id="UP001597237"/>
    </source>
</evidence>
<feature type="domain" description="FecR N-terminal" evidence="3">
    <location>
        <begin position="14"/>
        <end position="54"/>
    </location>
</feature>
<comment type="caution">
    <text evidence="4">The sequence shown here is derived from an EMBL/GenBank/DDBJ whole genome shotgun (WGS) entry which is preliminary data.</text>
</comment>
<dbReference type="Gene3D" id="3.55.50.30">
    <property type="match status" value="1"/>
</dbReference>
<dbReference type="PANTHER" id="PTHR30273:SF2">
    <property type="entry name" value="PROTEIN FECR"/>
    <property type="match status" value="1"/>
</dbReference>